<evidence type="ECO:0008006" key="4">
    <source>
        <dbReference type="Google" id="ProtNLM"/>
    </source>
</evidence>
<gene>
    <name evidence="2" type="primary">Contig10574.g11289</name>
    <name evidence="2" type="ORF">STYLEM_8232</name>
</gene>
<sequence>MNKTSENNFKLQINGPEINEDIDFKEQEFQSNNKNYNSQIHARLSLFNSARKSELQQDNDLVKKSEIIEDNEVDYKCQGKTDIEGLNDLSDFRLSSAEQKILSPSNETKIELNAGKTSLEDWENSPKMKRSNFKLLKKKTPRINPLAKIIGGALVSKVIDISEFIVKFNVGRFIRIYVYHLLFWYLGLFSVPIITLFEGMQLVSNMQFWFTKGFIVGFVNQLIQNSLNLILLLLFLNQRFEIFPIKTELKNIYTEQFIFVSVQIIVRCFIIAVRYGYSSQVRFDLMKSGKQKVEFVNKDLLVLNWFVINPTSIDLEIESAFWRNQVEDKDFYFMFFEKIQDNDTRERLTDDDYYEKNKAIFTMKKYKDLLQKQQDMLRNKQRTLHKFDPQVNDYDMFTVHNYYKFDNENQDVKWE</sequence>
<protein>
    <recommendedName>
        <fullName evidence="4">Transmembrane protein</fullName>
    </recommendedName>
</protein>
<reference evidence="2 3" key="1">
    <citation type="submission" date="2014-06" db="EMBL/GenBank/DDBJ databases">
        <authorList>
            <person name="Swart Estienne"/>
        </authorList>
    </citation>
    <scope>NUCLEOTIDE SEQUENCE [LARGE SCALE GENOMIC DNA]</scope>
    <source>
        <strain evidence="2 3">130c</strain>
    </source>
</reference>
<dbReference type="AlphaFoldDB" id="A0A078ABJ9"/>
<proteinExistence type="predicted"/>
<evidence type="ECO:0000256" key="1">
    <source>
        <dbReference type="SAM" id="Phobius"/>
    </source>
</evidence>
<name>A0A078ABJ9_STYLE</name>
<dbReference type="Proteomes" id="UP000039865">
    <property type="component" value="Unassembled WGS sequence"/>
</dbReference>
<evidence type="ECO:0000313" key="2">
    <source>
        <dbReference type="EMBL" id="CDW79246.1"/>
    </source>
</evidence>
<feature type="transmembrane region" description="Helical" evidence="1">
    <location>
        <begin position="177"/>
        <end position="197"/>
    </location>
</feature>
<feature type="transmembrane region" description="Helical" evidence="1">
    <location>
        <begin position="257"/>
        <end position="277"/>
    </location>
</feature>
<keyword evidence="1" id="KW-1133">Transmembrane helix</keyword>
<accession>A0A078ABJ9</accession>
<dbReference type="OrthoDB" id="313337at2759"/>
<organism evidence="2 3">
    <name type="scientific">Stylonychia lemnae</name>
    <name type="common">Ciliate</name>
    <dbReference type="NCBI Taxonomy" id="5949"/>
    <lineage>
        <taxon>Eukaryota</taxon>
        <taxon>Sar</taxon>
        <taxon>Alveolata</taxon>
        <taxon>Ciliophora</taxon>
        <taxon>Intramacronucleata</taxon>
        <taxon>Spirotrichea</taxon>
        <taxon>Stichotrichia</taxon>
        <taxon>Sporadotrichida</taxon>
        <taxon>Oxytrichidae</taxon>
        <taxon>Stylonychinae</taxon>
        <taxon>Stylonychia</taxon>
    </lineage>
</organism>
<keyword evidence="1" id="KW-0812">Transmembrane</keyword>
<keyword evidence="3" id="KW-1185">Reference proteome</keyword>
<dbReference type="InParanoid" id="A0A078ABJ9"/>
<keyword evidence="1" id="KW-0472">Membrane</keyword>
<evidence type="ECO:0000313" key="3">
    <source>
        <dbReference type="Proteomes" id="UP000039865"/>
    </source>
</evidence>
<dbReference type="EMBL" id="CCKQ01007822">
    <property type="protein sequence ID" value="CDW79246.1"/>
    <property type="molecule type" value="Genomic_DNA"/>
</dbReference>
<feature type="transmembrane region" description="Helical" evidence="1">
    <location>
        <begin position="209"/>
        <end position="236"/>
    </location>
</feature>